<dbReference type="Proteomes" id="UP000452141">
    <property type="component" value="Unassembled WGS sequence"/>
</dbReference>
<organism evidence="2 3">
    <name type="scientific">Lactobacillus equicursoris</name>
    <dbReference type="NCBI Taxonomy" id="420645"/>
    <lineage>
        <taxon>Bacteria</taxon>
        <taxon>Bacillati</taxon>
        <taxon>Bacillota</taxon>
        <taxon>Bacilli</taxon>
        <taxon>Lactobacillales</taxon>
        <taxon>Lactobacillaceae</taxon>
        <taxon>Lactobacillus</taxon>
    </lineage>
</organism>
<dbReference type="InterPro" id="IPR010380">
    <property type="entry name" value="DUF975"/>
</dbReference>
<dbReference type="EMBL" id="VUMW01000034">
    <property type="protein sequence ID" value="MST80540.1"/>
    <property type="molecule type" value="Genomic_DNA"/>
</dbReference>
<dbReference type="RefSeq" id="WP_154487437.1">
    <property type="nucleotide sequence ID" value="NZ_VUMW01000034.1"/>
</dbReference>
<evidence type="ECO:0000313" key="2">
    <source>
        <dbReference type="EMBL" id="MST80540.1"/>
    </source>
</evidence>
<keyword evidence="1" id="KW-0812">Transmembrane</keyword>
<feature type="transmembrane region" description="Helical" evidence="1">
    <location>
        <begin position="99"/>
        <end position="123"/>
    </location>
</feature>
<gene>
    <name evidence="2" type="ORF">FYJ61_08840</name>
</gene>
<protein>
    <submittedName>
        <fullName evidence="2">DUF975 family protein</fullName>
    </submittedName>
</protein>
<dbReference type="PANTHER" id="PTHR40076">
    <property type="entry name" value="MEMBRANE PROTEIN-RELATED"/>
    <property type="match status" value="1"/>
</dbReference>
<sequence length="232" mass="26434">MKAKDYRARARGDLAAIPKKTYLLMGLVMVLATALTHATDKMSTQNSSDWWISFILSVIASFLTSNGQIFFNRWRMAIHEGSEEPDAWCGLSSQHLWKLLIYGMIEAGLLSILLILALGSLLVNSSVVFMWLLAGAITVVIVWVELRLSFVVYEIDEDVRLNRQTSVWSEILDSWQLMKGRCWKLFCLNLSFIGWYILVFFTLGILGMWLQPYMSLANAEFYAEAKAGQEEQ</sequence>
<feature type="transmembrane region" description="Helical" evidence="1">
    <location>
        <begin position="50"/>
        <end position="71"/>
    </location>
</feature>
<accession>A0A844FPM1</accession>
<proteinExistence type="predicted"/>
<keyword evidence="1" id="KW-0472">Membrane</keyword>
<feature type="transmembrane region" description="Helical" evidence="1">
    <location>
        <begin position="129"/>
        <end position="153"/>
    </location>
</feature>
<dbReference type="AlphaFoldDB" id="A0A844FPM1"/>
<evidence type="ECO:0000313" key="3">
    <source>
        <dbReference type="Proteomes" id="UP000452141"/>
    </source>
</evidence>
<keyword evidence="1" id="KW-1133">Transmembrane helix</keyword>
<comment type="caution">
    <text evidence="2">The sequence shown here is derived from an EMBL/GenBank/DDBJ whole genome shotgun (WGS) entry which is preliminary data.</text>
</comment>
<evidence type="ECO:0000256" key="1">
    <source>
        <dbReference type="SAM" id="Phobius"/>
    </source>
</evidence>
<reference evidence="2 3" key="1">
    <citation type="submission" date="2019-08" db="EMBL/GenBank/DDBJ databases">
        <title>In-depth cultivation of the pig gut microbiome towards novel bacterial diversity and tailored functional studies.</title>
        <authorList>
            <person name="Wylensek D."/>
            <person name="Hitch T.C.A."/>
            <person name="Clavel T."/>
        </authorList>
    </citation>
    <scope>NUCLEOTIDE SEQUENCE [LARGE SCALE GENOMIC DNA]</scope>
    <source>
        <strain evidence="2 3">WCA-470BD-2E</strain>
    </source>
</reference>
<feature type="transmembrane region" description="Helical" evidence="1">
    <location>
        <begin position="21"/>
        <end position="38"/>
    </location>
</feature>
<name>A0A844FPM1_9LACO</name>
<dbReference type="Pfam" id="PF06161">
    <property type="entry name" value="DUF975"/>
    <property type="match status" value="1"/>
</dbReference>
<dbReference type="PANTHER" id="PTHR40076:SF1">
    <property type="entry name" value="MEMBRANE PROTEIN"/>
    <property type="match status" value="1"/>
</dbReference>
<feature type="transmembrane region" description="Helical" evidence="1">
    <location>
        <begin position="185"/>
        <end position="210"/>
    </location>
</feature>